<keyword evidence="5" id="KW-1185">Reference proteome</keyword>
<reference evidence="4" key="2">
    <citation type="submission" date="2021-08" db="EMBL/GenBank/DDBJ databases">
        <authorList>
            <person name="Eriksson T."/>
        </authorList>
    </citation>
    <scope>NUCLEOTIDE SEQUENCE</scope>
    <source>
        <strain evidence="4">Stoneville</strain>
        <tissue evidence="4">Whole head</tissue>
    </source>
</reference>
<dbReference type="PROSITE" id="PS51459">
    <property type="entry name" value="FIDO"/>
    <property type="match status" value="1"/>
</dbReference>
<sequence>MESFANRPYWRPSYAVTVEILLEQIPFLFDRVKRFLKDPENDDFVAGFVNIYRSHYITECNRGENTGTQTFEETEIALTTSLEHRDYQKTRNLSSAISHIFQDSLVVERLQHQFTPTLAKKVNGLIGNGLFCNAGCYRTTDAKPSGYDYFYLQPTEIESEMDKLFRTVNEEMRDESAKWYDVASRFFIRFLYIHPFPNGNGRTARILLSALLVKHAIIPVSLFNVLDDNGDVAGKPLTQSREKKTISESTKTKTKNKEKGRKSPDFPCFGSFLGDFLGITEDDEIRTWNVTPLPGVWSFWNLSSGTRKSTLLRLGSDFLDSPVLLSLFPLRIPDVFTPFSRSSTIHPFQPLIHSDTDLMSNLRHWFPRFTSGRDALDTAREYNLNVGVGGDNRKKENSEWFKRNEYLYFHSVLHTYKI</sequence>
<dbReference type="Gene3D" id="1.10.3290.10">
    <property type="entry name" value="Fido-like domain"/>
    <property type="match status" value="1"/>
</dbReference>
<dbReference type="PANTHER" id="PTHR13504">
    <property type="entry name" value="FIDO DOMAIN-CONTAINING PROTEIN DDB_G0283145"/>
    <property type="match status" value="1"/>
</dbReference>
<evidence type="ECO:0000313" key="5">
    <source>
        <dbReference type="Proteomes" id="UP000719412"/>
    </source>
</evidence>
<name>A0A8J6HJS5_TENMO</name>
<dbReference type="InterPro" id="IPR036597">
    <property type="entry name" value="Fido-like_dom_sf"/>
</dbReference>
<evidence type="ECO:0000256" key="2">
    <source>
        <dbReference type="SAM" id="MobiDB-lite"/>
    </source>
</evidence>
<comment type="caution">
    <text evidence="4">The sequence shown here is derived from an EMBL/GenBank/DDBJ whole genome shotgun (WGS) entry which is preliminary data.</text>
</comment>
<feature type="domain" description="Fido" evidence="3">
    <location>
        <begin position="114"/>
        <end position="255"/>
    </location>
</feature>
<dbReference type="SUPFAM" id="SSF140931">
    <property type="entry name" value="Fic-like"/>
    <property type="match status" value="1"/>
</dbReference>
<feature type="active site" evidence="1">
    <location>
        <position position="194"/>
    </location>
</feature>
<feature type="region of interest" description="Disordered" evidence="2">
    <location>
        <begin position="234"/>
        <end position="263"/>
    </location>
</feature>
<dbReference type="InterPro" id="IPR003812">
    <property type="entry name" value="Fido"/>
</dbReference>
<organism evidence="4 5">
    <name type="scientific">Tenebrio molitor</name>
    <name type="common">Yellow mealworm beetle</name>
    <dbReference type="NCBI Taxonomy" id="7067"/>
    <lineage>
        <taxon>Eukaryota</taxon>
        <taxon>Metazoa</taxon>
        <taxon>Ecdysozoa</taxon>
        <taxon>Arthropoda</taxon>
        <taxon>Hexapoda</taxon>
        <taxon>Insecta</taxon>
        <taxon>Pterygota</taxon>
        <taxon>Neoptera</taxon>
        <taxon>Endopterygota</taxon>
        <taxon>Coleoptera</taxon>
        <taxon>Polyphaga</taxon>
        <taxon>Cucujiformia</taxon>
        <taxon>Tenebrionidae</taxon>
        <taxon>Tenebrio</taxon>
    </lineage>
</organism>
<proteinExistence type="predicted"/>
<evidence type="ECO:0000256" key="1">
    <source>
        <dbReference type="PIRSR" id="PIRSR640198-1"/>
    </source>
</evidence>
<accession>A0A8J6HJS5</accession>
<dbReference type="EMBL" id="JABDTM020012944">
    <property type="protein sequence ID" value="KAH0820060.1"/>
    <property type="molecule type" value="Genomic_DNA"/>
</dbReference>
<protein>
    <recommendedName>
        <fullName evidence="3">Fido domain-containing protein</fullName>
    </recommendedName>
</protein>
<evidence type="ECO:0000259" key="3">
    <source>
        <dbReference type="PROSITE" id="PS51459"/>
    </source>
</evidence>
<dbReference type="PANTHER" id="PTHR13504:SF38">
    <property type="entry name" value="FIDO DOMAIN-CONTAINING PROTEIN"/>
    <property type="match status" value="1"/>
</dbReference>
<dbReference type="Pfam" id="PF02661">
    <property type="entry name" value="Fic"/>
    <property type="match status" value="1"/>
</dbReference>
<dbReference type="AlphaFoldDB" id="A0A8J6HJS5"/>
<gene>
    <name evidence="4" type="ORF">GEV33_002731</name>
</gene>
<reference evidence="4" key="1">
    <citation type="journal article" date="2020" name="J Insects Food Feed">
        <title>The yellow mealworm (Tenebrio molitor) genome: a resource for the emerging insects as food and feed industry.</title>
        <authorList>
            <person name="Eriksson T."/>
            <person name="Andere A."/>
            <person name="Kelstrup H."/>
            <person name="Emery V."/>
            <person name="Picard C."/>
        </authorList>
    </citation>
    <scope>NUCLEOTIDE SEQUENCE</scope>
    <source>
        <strain evidence="4">Stoneville</strain>
        <tissue evidence="4">Whole head</tissue>
    </source>
</reference>
<dbReference type="Proteomes" id="UP000719412">
    <property type="component" value="Unassembled WGS sequence"/>
</dbReference>
<evidence type="ECO:0000313" key="4">
    <source>
        <dbReference type="EMBL" id="KAH0820060.1"/>
    </source>
</evidence>
<dbReference type="InterPro" id="IPR040198">
    <property type="entry name" value="Fido_containing"/>
</dbReference>